<evidence type="ECO:0000256" key="3">
    <source>
        <dbReference type="ARBA" id="ARBA00022617"/>
    </source>
</evidence>
<dbReference type="EMBL" id="JAGMWT010000001">
    <property type="protein sequence ID" value="KAH7139330.1"/>
    <property type="molecule type" value="Genomic_DNA"/>
</dbReference>
<evidence type="ECO:0000256" key="4">
    <source>
        <dbReference type="ARBA" id="ARBA00022723"/>
    </source>
</evidence>
<keyword evidence="3 6" id="KW-0349">Heme</keyword>
<evidence type="ECO:0000313" key="10">
    <source>
        <dbReference type="Proteomes" id="UP000700596"/>
    </source>
</evidence>
<dbReference type="PANTHER" id="PTHR24305:SF210">
    <property type="entry name" value="CYTOCHROME P450 MONOOXYGENASE ASQL-RELATED"/>
    <property type="match status" value="1"/>
</dbReference>
<dbReference type="InterPro" id="IPR001128">
    <property type="entry name" value="Cyt_P450"/>
</dbReference>
<keyword evidence="7" id="KW-0560">Oxidoreductase</keyword>
<dbReference type="InterPro" id="IPR050121">
    <property type="entry name" value="Cytochrome_P450_monoxygenase"/>
</dbReference>
<name>A0A9P9EK66_9PLEO</name>
<dbReference type="PRINTS" id="PR00463">
    <property type="entry name" value="EP450I"/>
</dbReference>
<dbReference type="Gene3D" id="1.10.630.10">
    <property type="entry name" value="Cytochrome P450"/>
    <property type="match status" value="1"/>
</dbReference>
<evidence type="ECO:0000256" key="7">
    <source>
        <dbReference type="RuleBase" id="RU000461"/>
    </source>
</evidence>
<dbReference type="InterPro" id="IPR036396">
    <property type="entry name" value="Cyt_P450_sf"/>
</dbReference>
<dbReference type="PANTHER" id="PTHR24305">
    <property type="entry name" value="CYTOCHROME P450"/>
    <property type="match status" value="1"/>
</dbReference>
<keyword evidence="10" id="KW-1185">Reference proteome</keyword>
<keyword evidence="5 6" id="KW-0408">Iron</keyword>
<dbReference type="PRINTS" id="PR00385">
    <property type="entry name" value="P450"/>
</dbReference>
<dbReference type="GO" id="GO:0020037">
    <property type="term" value="F:heme binding"/>
    <property type="evidence" value="ECO:0007669"/>
    <property type="project" value="InterPro"/>
</dbReference>
<dbReference type="PROSITE" id="PS00086">
    <property type="entry name" value="CYTOCHROME_P450"/>
    <property type="match status" value="1"/>
</dbReference>
<dbReference type="GO" id="GO:0016705">
    <property type="term" value="F:oxidoreductase activity, acting on paired donors, with incorporation or reduction of molecular oxygen"/>
    <property type="evidence" value="ECO:0007669"/>
    <property type="project" value="InterPro"/>
</dbReference>
<gene>
    <name evidence="9" type="ORF">B0J11DRAFT_477589</name>
</gene>
<evidence type="ECO:0000256" key="5">
    <source>
        <dbReference type="ARBA" id="ARBA00023004"/>
    </source>
</evidence>
<evidence type="ECO:0000256" key="6">
    <source>
        <dbReference type="PIRSR" id="PIRSR602401-1"/>
    </source>
</evidence>
<dbReference type="SUPFAM" id="SSF48264">
    <property type="entry name" value="Cytochrome P450"/>
    <property type="match status" value="1"/>
</dbReference>
<keyword evidence="8" id="KW-0812">Transmembrane</keyword>
<evidence type="ECO:0000313" key="9">
    <source>
        <dbReference type="EMBL" id="KAH7139330.1"/>
    </source>
</evidence>
<comment type="cofactor">
    <cofactor evidence="1 6">
        <name>heme</name>
        <dbReference type="ChEBI" id="CHEBI:30413"/>
    </cofactor>
</comment>
<evidence type="ECO:0000256" key="1">
    <source>
        <dbReference type="ARBA" id="ARBA00001971"/>
    </source>
</evidence>
<keyword evidence="4 6" id="KW-0479">Metal-binding</keyword>
<dbReference type="OrthoDB" id="1470350at2759"/>
<feature type="binding site" description="axial binding residue" evidence="6">
    <location>
        <position position="426"/>
    </location>
    <ligand>
        <name>heme</name>
        <dbReference type="ChEBI" id="CHEBI:30413"/>
    </ligand>
    <ligandPart>
        <name>Fe</name>
        <dbReference type="ChEBI" id="CHEBI:18248"/>
    </ligandPart>
</feature>
<keyword evidence="7" id="KW-0503">Monooxygenase</keyword>
<dbReference type="GO" id="GO:0004497">
    <property type="term" value="F:monooxygenase activity"/>
    <property type="evidence" value="ECO:0007669"/>
    <property type="project" value="UniProtKB-KW"/>
</dbReference>
<reference evidence="9" key="1">
    <citation type="journal article" date="2021" name="Nat. Commun.">
        <title>Genetic determinants of endophytism in the Arabidopsis root mycobiome.</title>
        <authorList>
            <person name="Mesny F."/>
            <person name="Miyauchi S."/>
            <person name="Thiergart T."/>
            <person name="Pickel B."/>
            <person name="Atanasova L."/>
            <person name="Karlsson M."/>
            <person name="Huettel B."/>
            <person name="Barry K.W."/>
            <person name="Haridas S."/>
            <person name="Chen C."/>
            <person name="Bauer D."/>
            <person name="Andreopoulos W."/>
            <person name="Pangilinan J."/>
            <person name="LaButti K."/>
            <person name="Riley R."/>
            <person name="Lipzen A."/>
            <person name="Clum A."/>
            <person name="Drula E."/>
            <person name="Henrissat B."/>
            <person name="Kohler A."/>
            <person name="Grigoriev I.V."/>
            <person name="Martin F.M."/>
            <person name="Hacquard S."/>
        </authorList>
    </citation>
    <scope>NUCLEOTIDE SEQUENCE</scope>
    <source>
        <strain evidence="9">MPI-CAGE-CH-0243</strain>
    </source>
</reference>
<keyword evidence="8" id="KW-1133">Transmembrane helix</keyword>
<feature type="transmembrane region" description="Helical" evidence="8">
    <location>
        <begin position="14"/>
        <end position="38"/>
    </location>
</feature>
<evidence type="ECO:0000256" key="2">
    <source>
        <dbReference type="ARBA" id="ARBA00010617"/>
    </source>
</evidence>
<dbReference type="CDD" id="cd11058">
    <property type="entry name" value="CYP60B-like"/>
    <property type="match status" value="1"/>
</dbReference>
<protein>
    <submittedName>
        <fullName evidence="9">Cytochrome P450</fullName>
    </submittedName>
</protein>
<comment type="caution">
    <text evidence="9">The sequence shown here is derived from an EMBL/GenBank/DDBJ whole genome shotgun (WGS) entry which is preliminary data.</text>
</comment>
<dbReference type="GO" id="GO:0005506">
    <property type="term" value="F:iron ion binding"/>
    <property type="evidence" value="ECO:0007669"/>
    <property type="project" value="InterPro"/>
</dbReference>
<accession>A0A9P9EK66</accession>
<dbReference type="InterPro" id="IPR002401">
    <property type="entry name" value="Cyt_P450_E_grp-I"/>
</dbReference>
<proteinExistence type="inferred from homology"/>
<dbReference type="InterPro" id="IPR017972">
    <property type="entry name" value="Cyt_P450_CS"/>
</dbReference>
<evidence type="ECO:0000256" key="8">
    <source>
        <dbReference type="SAM" id="Phobius"/>
    </source>
</evidence>
<sequence>MAVLDWENSPFTRFGAAVTSAIAFGTVIVIYILVVAIYRLYFHPLARFPGPFWSRITPIPITWNLLRGRIPFYVKACHDKYGSVVRVSPNELCFDDESAWKDIYGSRPGHKNFHKDPIHVGSIAAVHGASTITMANDADHARQRRALSHAFSTKALMEQEYIVKNYVNVFSQKMQEFAQGDGIDFRFWVPLISESIKAGAIEQATRRMAETGSPLQRFFQWCIPARVAETRKQHLDYSKEKILKRMEQKSSDHRDFLYYVMKQQDKGDLNLGEVIVNGALFIIAGTETTAGFLTGLFNLITRANNKHILDKLTHEIRSSFKSDADLNFEDLVKLPYMTAVIEEGLRMFPSAPIGFVRTVPSGGDSISGHFIPGGTTVSVCMWAATHSARNFADPYVFRPERWLDRENNKTDKLGASNAFSLGPRGCIGRNLSYMEMRLIIGKLLWHNDVEMYGNNDVWNPRNEYENMVVYNNWIKPSLKLKLKPRKS</sequence>
<dbReference type="Proteomes" id="UP000700596">
    <property type="component" value="Unassembled WGS sequence"/>
</dbReference>
<dbReference type="AlphaFoldDB" id="A0A9P9EK66"/>
<organism evidence="9 10">
    <name type="scientific">Dendryphion nanum</name>
    <dbReference type="NCBI Taxonomy" id="256645"/>
    <lineage>
        <taxon>Eukaryota</taxon>
        <taxon>Fungi</taxon>
        <taxon>Dikarya</taxon>
        <taxon>Ascomycota</taxon>
        <taxon>Pezizomycotina</taxon>
        <taxon>Dothideomycetes</taxon>
        <taxon>Pleosporomycetidae</taxon>
        <taxon>Pleosporales</taxon>
        <taxon>Torulaceae</taxon>
        <taxon>Dendryphion</taxon>
    </lineage>
</organism>
<comment type="similarity">
    <text evidence="2 7">Belongs to the cytochrome P450 family.</text>
</comment>
<keyword evidence="8" id="KW-0472">Membrane</keyword>
<dbReference type="Pfam" id="PF00067">
    <property type="entry name" value="p450"/>
    <property type="match status" value="1"/>
</dbReference>